<organism evidence="3 4">
    <name type="scientific">Anaerolinea thermophila (strain DSM 14523 / JCM 11388 / NBRC 100420 / UNI-1)</name>
    <dbReference type="NCBI Taxonomy" id="926569"/>
    <lineage>
        <taxon>Bacteria</taxon>
        <taxon>Bacillati</taxon>
        <taxon>Chloroflexota</taxon>
        <taxon>Anaerolineae</taxon>
        <taxon>Anaerolineales</taxon>
        <taxon>Anaerolineaceae</taxon>
        <taxon>Anaerolinea</taxon>
    </lineage>
</organism>
<proteinExistence type="predicted"/>
<dbReference type="STRING" id="926569.ANT_21390"/>
<evidence type="ECO:0000256" key="1">
    <source>
        <dbReference type="SAM" id="Phobius"/>
    </source>
</evidence>
<evidence type="ECO:0000313" key="4">
    <source>
        <dbReference type="Proteomes" id="UP000008922"/>
    </source>
</evidence>
<dbReference type="AlphaFoldDB" id="E8MXT4"/>
<dbReference type="InParanoid" id="E8MXT4"/>
<dbReference type="EMBL" id="AP012029">
    <property type="protein sequence ID" value="BAJ64165.1"/>
    <property type="molecule type" value="Genomic_DNA"/>
</dbReference>
<reference evidence="3 4" key="1">
    <citation type="submission" date="2010-12" db="EMBL/GenBank/DDBJ databases">
        <title>Whole genome sequence of Anaerolinea thermophila UNI-1.</title>
        <authorList>
            <person name="Narita-Yamada S."/>
            <person name="Kishi E."/>
            <person name="Watanabe Y."/>
            <person name="Takasaki K."/>
            <person name="Ankai A."/>
            <person name="Oguchi A."/>
            <person name="Fukui S."/>
            <person name="Takahashi M."/>
            <person name="Yashiro I."/>
            <person name="Hosoyama A."/>
            <person name="Sekiguchi Y."/>
            <person name="Hanada S."/>
            <person name="Fujita N."/>
        </authorList>
    </citation>
    <scope>NUCLEOTIDE SEQUENCE [LARGE SCALE GENOMIC DNA]</scope>
    <source>
        <strain evidence="4">DSM 14523 / JCM 11388 / NBRC 100420 / UNI-1</strain>
    </source>
</reference>
<dbReference type="GO" id="GO:0016020">
    <property type="term" value="C:membrane"/>
    <property type="evidence" value="ECO:0007669"/>
    <property type="project" value="InterPro"/>
</dbReference>
<feature type="domain" description="Prepilin type IV endopeptidase peptidase" evidence="2">
    <location>
        <begin position="11"/>
        <end position="90"/>
    </location>
</feature>
<feature type="transmembrane region" description="Helical" evidence="1">
    <location>
        <begin position="90"/>
        <end position="106"/>
    </location>
</feature>
<dbReference type="HOGENOM" id="CLU_1871102_0_0_0"/>
<protein>
    <submittedName>
        <fullName evidence="3">Hypothetical membrane protein</fullName>
    </submittedName>
</protein>
<dbReference type="Pfam" id="PF01478">
    <property type="entry name" value="Peptidase_A24"/>
    <property type="match status" value="1"/>
</dbReference>
<feature type="transmembrane region" description="Helical" evidence="1">
    <location>
        <begin position="112"/>
        <end position="135"/>
    </location>
</feature>
<keyword evidence="4" id="KW-1185">Reference proteome</keyword>
<accession>E8MXT4</accession>
<dbReference type="KEGG" id="atm:ANT_21390"/>
<sequence length="136" mass="14952">MQVTIEGRDVFIFLWLLVCAVFDLRRREVPDWLTLPAVAAGLVWRVLHPDGWLAWALAGVTVALTLLGVLPGGDMKGLAALALVDPRLYLAAWLGTVGVYLLWWLVRRERSMPGYVGFLVGVVGWMIISGVLPAIS</sequence>
<gene>
    <name evidence="3" type="ordered locus">ANT_21390</name>
</gene>
<dbReference type="OrthoDB" id="9789291at2"/>
<name>E8MXT4_ANATU</name>
<keyword evidence="1" id="KW-0472">Membrane</keyword>
<feature type="transmembrane region" description="Helical" evidence="1">
    <location>
        <begin position="51"/>
        <end position="70"/>
    </location>
</feature>
<keyword evidence="1" id="KW-1133">Transmembrane helix</keyword>
<keyword evidence="1" id="KW-0812">Transmembrane</keyword>
<dbReference type="Proteomes" id="UP000008922">
    <property type="component" value="Chromosome"/>
</dbReference>
<evidence type="ECO:0000259" key="2">
    <source>
        <dbReference type="Pfam" id="PF01478"/>
    </source>
</evidence>
<dbReference type="GO" id="GO:0004190">
    <property type="term" value="F:aspartic-type endopeptidase activity"/>
    <property type="evidence" value="ECO:0007669"/>
    <property type="project" value="InterPro"/>
</dbReference>
<evidence type="ECO:0000313" key="3">
    <source>
        <dbReference type="EMBL" id="BAJ64165.1"/>
    </source>
</evidence>
<dbReference type="Gene3D" id="1.20.120.1220">
    <property type="match status" value="1"/>
</dbReference>
<dbReference type="InterPro" id="IPR000045">
    <property type="entry name" value="Prepilin_IV_endopep_pep"/>
</dbReference>